<sequence length="172" mass="18441">MLVQHMAALNNGKRIVLASGSPRRREILTMLGLAHEVHASAFEENLDKGAFPTPAEYAKTNASSKMLATLSGREHSVLSAVALFTPSRSEVRDKPATVFCEHTRVRFAPLSPETIAAYIRTGEPMDKAGSYGIQGVGGSFITGITGCYYNVMGFPLHAFTSAVARLLDAGEL</sequence>
<dbReference type="PANTHER" id="PTHR43213">
    <property type="entry name" value="BIFUNCTIONAL DTTP/UTP PYROPHOSPHATASE/METHYLTRANSFERASE PROTEIN-RELATED"/>
    <property type="match status" value="1"/>
</dbReference>
<dbReference type="EMBL" id="KV918908">
    <property type="protein sequence ID" value="OSX75297.1"/>
    <property type="molecule type" value="Genomic_DNA"/>
</dbReference>
<dbReference type="Gene3D" id="3.90.950.10">
    <property type="match status" value="2"/>
</dbReference>
<proteinExistence type="inferred from homology"/>
<reference evidence="3 4" key="1">
    <citation type="submission" date="2017-03" db="EMBL/GenBank/DDBJ databases">
        <title>WGS assembly of Porphyra umbilicalis.</title>
        <authorList>
            <person name="Brawley S.H."/>
            <person name="Blouin N.A."/>
            <person name="Ficko-Blean E."/>
            <person name="Wheeler G.L."/>
            <person name="Lohr M."/>
            <person name="Goodson H.V."/>
            <person name="Jenkins J.W."/>
            <person name="Blaby-Haas C.E."/>
            <person name="Helliwell K.E."/>
            <person name="Chan C."/>
            <person name="Marriage T."/>
            <person name="Bhattacharya D."/>
            <person name="Klein A.S."/>
            <person name="Badis Y."/>
            <person name="Brodie J."/>
            <person name="Cao Y."/>
            <person name="Collen J."/>
            <person name="Dittami S.M."/>
            <person name="Gachon C.M."/>
            <person name="Green B.R."/>
            <person name="Karpowicz S."/>
            <person name="Kim J.W."/>
            <person name="Kudahl U."/>
            <person name="Lin S."/>
            <person name="Michel G."/>
            <person name="Mittag M."/>
            <person name="Olson B.J."/>
            <person name="Pangilinan J."/>
            <person name="Peng Y."/>
            <person name="Qiu H."/>
            <person name="Shu S."/>
            <person name="Singer J.T."/>
            <person name="Smith A.G."/>
            <person name="Sprecher B.N."/>
            <person name="Wagner V."/>
            <person name="Wang W."/>
            <person name="Wang Z.-Y."/>
            <person name="Yan J."/>
            <person name="Yarish C."/>
            <person name="Zoeuner-Riek S."/>
            <person name="Zhuang Y."/>
            <person name="Zou Y."/>
            <person name="Lindquist E.A."/>
            <person name="Grimwood J."/>
            <person name="Barry K."/>
            <person name="Rokhsar D.S."/>
            <person name="Schmutz J."/>
            <person name="Stiller J.W."/>
            <person name="Grossman A.R."/>
            <person name="Prochnik S.E."/>
        </authorList>
    </citation>
    <scope>NUCLEOTIDE SEQUENCE [LARGE SCALE GENOMIC DNA]</scope>
    <source>
        <strain evidence="3">4086291</strain>
    </source>
</reference>
<evidence type="ECO:0000256" key="2">
    <source>
        <dbReference type="ARBA" id="ARBA00022801"/>
    </source>
</evidence>
<dbReference type="AlphaFoldDB" id="A0A1X6P3A0"/>
<dbReference type="InterPro" id="IPR029001">
    <property type="entry name" value="ITPase-like_fam"/>
</dbReference>
<dbReference type="PIRSF" id="PIRSF006305">
    <property type="entry name" value="Maf"/>
    <property type="match status" value="1"/>
</dbReference>
<protein>
    <recommendedName>
        <fullName evidence="5">Maf-like protein</fullName>
    </recommendedName>
</protein>
<dbReference type="OrthoDB" id="10267058at2759"/>
<dbReference type="GO" id="GO:0047429">
    <property type="term" value="F:nucleoside triphosphate diphosphatase activity"/>
    <property type="evidence" value="ECO:0007669"/>
    <property type="project" value="InterPro"/>
</dbReference>
<evidence type="ECO:0008006" key="5">
    <source>
        <dbReference type="Google" id="ProtNLM"/>
    </source>
</evidence>
<dbReference type="Pfam" id="PF02545">
    <property type="entry name" value="Maf"/>
    <property type="match status" value="1"/>
</dbReference>
<dbReference type="SUPFAM" id="SSF52972">
    <property type="entry name" value="ITPase-like"/>
    <property type="match status" value="1"/>
</dbReference>
<dbReference type="PANTHER" id="PTHR43213:SF5">
    <property type="entry name" value="BIFUNCTIONAL DTTP_UTP PYROPHOSPHATASE_METHYLTRANSFERASE PROTEIN-RELATED"/>
    <property type="match status" value="1"/>
</dbReference>
<dbReference type="CDD" id="cd00555">
    <property type="entry name" value="Maf"/>
    <property type="match status" value="1"/>
</dbReference>
<gene>
    <name evidence="3" type="ORF">BU14_0242s0014</name>
</gene>
<comment type="cofactor">
    <cofactor evidence="1">
        <name>a divalent metal cation</name>
        <dbReference type="ChEBI" id="CHEBI:60240"/>
    </cofactor>
</comment>
<accession>A0A1X6P3A0</accession>
<keyword evidence="4" id="KW-1185">Reference proteome</keyword>
<evidence type="ECO:0000313" key="4">
    <source>
        <dbReference type="Proteomes" id="UP000218209"/>
    </source>
</evidence>
<dbReference type="Proteomes" id="UP000218209">
    <property type="component" value="Unassembled WGS sequence"/>
</dbReference>
<dbReference type="HAMAP" id="MF_00528">
    <property type="entry name" value="Maf"/>
    <property type="match status" value="1"/>
</dbReference>
<keyword evidence="2" id="KW-0378">Hydrolase</keyword>
<evidence type="ECO:0000256" key="1">
    <source>
        <dbReference type="ARBA" id="ARBA00001968"/>
    </source>
</evidence>
<dbReference type="InterPro" id="IPR003697">
    <property type="entry name" value="Maf-like"/>
</dbReference>
<organism evidence="3 4">
    <name type="scientific">Porphyra umbilicalis</name>
    <name type="common">Purple laver</name>
    <name type="synonym">Red alga</name>
    <dbReference type="NCBI Taxonomy" id="2786"/>
    <lineage>
        <taxon>Eukaryota</taxon>
        <taxon>Rhodophyta</taxon>
        <taxon>Bangiophyceae</taxon>
        <taxon>Bangiales</taxon>
        <taxon>Bangiaceae</taxon>
        <taxon>Porphyra</taxon>
    </lineage>
</organism>
<name>A0A1X6P3A0_PORUM</name>
<evidence type="ECO:0000313" key="3">
    <source>
        <dbReference type="EMBL" id="OSX75297.1"/>
    </source>
</evidence>